<dbReference type="PATRIC" id="fig|153151.4.peg.1892"/>
<gene>
    <name evidence="2" type="ORF">B4110_2060</name>
</gene>
<comment type="caution">
    <text evidence="2">The sequence shown here is derived from an EMBL/GenBank/DDBJ whole genome shotgun (WGS) entry which is preliminary data.</text>
</comment>
<sequence>MFLHHFDIFTFSKDLLLILLHVLLFIVSTVTAYFFQLWVA</sequence>
<evidence type="ECO:0000313" key="3">
    <source>
        <dbReference type="Proteomes" id="UP000075324"/>
    </source>
</evidence>
<reference evidence="2 3" key="1">
    <citation type="submission" date="2016-01" db="EMBL/GenBank/DDBJ databases">
        <title>Draft Genome Sequences of Seven Thermophilic Sporeformers Isolated from Foods.</title>
        <authorList>
            <person name="Berendsen E.M."/>
            <person name="Wells-Bennik M.H."/>
            <person name="Krawcyk A.O."/>
            <person name="De Jong A."/>
            <person name="Holsappel S."/>
            <person name="Eijlander R.T."/>
            <person name="Kuipers O.P."/>
        </authorList>
    </citation>
    <scope>NUCLEOTIDE SEQUENCE [LARGE SCALE GENOMIC DNA]</scope>
    <source>
        <strain evidence="2 3">B4110</strain>
    </source>
</reference>
<feature type="transmembrane region" description="Helical" evidence="1">
    <location>
        <begin position="15"/>
        <end position="35"/>
    </location>
</feature>
<dbReference type="AlphaFoldDB" id="A0A150MF85"/>
<dbReference type="EMBL" id="LQYW01000168">
    <property type="protein sequence ID" value="KYD23190.1"/>
    <property type="molecule type" value="Genomic_DNA"/>
</dbReference>
<accession>A0A150MF85</accession>
<evidence type="ECO:0000313" key="2">
    <source>
        <dbReference type="EMBL" id="KYD23190.1"/>
    </source>
</evidence>
<dbReference type="Proteomes" id="UP000075324">
    <property type="component" value="Unassembled WGS sequence"/>
</dbReference>
<evidence type="ECO:0000256" key="1">
    <source>
        <dbReference type="SAM" id="Phobius"/>
    </source>
</evidence>
<keyword evidence="1" id="KW-0472">Membrane</keyword>
<name>A0A150MF85_9BACL</name>
<organism evidence="2 3">
    <name type="scientific">Parageobacillus toebii</name>
    <dbReference type="NCBI Taxonomy" id="153151"/>
    <lineage>
        <taxon>Bacteria</taxon>
        <taxon>Bacillati</taxon>
        <taxon>Bacillota</taxon>
        <taxon>Bacilli</taxon>
        <taxon>Bacillales</taxon>
        <taxon>Anoxybacillaceae</taxon>
        <taxon>Parageobacillus</taxon>
    </lineage>
</organism>
<proteinExistence type="predicted"/>
<keyword evidence="1" id="KW-1133">Transmembrane helix</keyword>
<protein>
    <submittedName>
        <fullName evidence="2">Uncharacterized protein</fullName>
    </submittedName>
</protein>
<keyword evidence="1" id="KW-0812">Transmembrane</keyword>